<dbReference type="Gene3D" id="1.25.10.10">
    <property type="entry name" value="Leucine-rich Repeat Variant"/>
    <property type="match status" value="1"/>
</dbReference>
<gene>
    <name evidence="9" type="ORF">NQ317_014413</name>
</gene>
<dbReference type="InterPro" id="IPR044189">
    <property type="entry name" value="XPO4/7-like"/>
</dbReference>
<sequence>MKLCTVEDYAVSVKLAHFMSPEVGSSLMWFLKRWCLSYLLPVENYYQELSPTLIGCLGKDTDCAKVVVSFVIQKIQSNLFYFQSEPILLRDTVDLFCDIVCVKQKSTYIVKTDSMRNLIRLHEQMEPGTLPPNILRGLCKGFMLAGVALQDPQDMNSYYEMVLTPIQQKFKNLLSQENFTRICHEEKVQKIVIDILECFIGIAKGSVMASVEILFHFLAPMLSELPVFLTVYSNYQVIVQLILELFGQCAKYMLCYLTPLDSKRLYESSLATVQAYAKCNAGRFSSEAFNEESNFQDLALVLDLLTFILSKDCIDLCLYENNEEVTITASDVSLFGLNFIMPLMTLDLLKFPSLCAQYYRLLVLINDIYPEKICNLPPELLNTLLRSVELGLTNFGSDIVQACLDFVQGMATYTFRHNMLNTQFSQGLKPFLKLLMDLTLSHQINSDLISSASTCIYALICCYPEEYQMLVQSLIQMQTDHMISERLAAAFTNLMNNITMTCERQPKLRFRENFDKFIANVHGFLLVK</sequence>
<dbReference type="PANTHER" id="PTHR12596:SF1">
    <property type="entry name" value="EXPORTIN-4"/>
    <property type="match status" value="1"/>
</dbReference>
<reference evidence="9" key="1">
    <citation type="journal article" date="2023" name="Insect Mol. Biol.">
        <title>Genome sequencing provides insights into the evolution of gene families encoding plant cell wall-degrading enzymes in longhorned beetles.</title>
        <authorList>
            <person name="Shin N.R."/>
            <person name="Okamura Y."/>
            <person name="Kirsch R."/>
            <person name="Pauchet Y."/>
        </authorList>
    </citation>
    <scope>NUCLEOTIDE SEQUENCE</scope>
    <source>
        <strain evidence="9">MMC_N1</strain>
    </source>
</reference>
<protein>
    <recommendedName>
        <fullName evidence="8">Exportin-4</fullName>
    </recommendedName>
</protein>
<name>A0ABQ9K898_9CUCU</name>
<evidence type="ECO:0000256" key="4">
    <source>
        <dbReference type="ARBA" id="ARBA00022448"/>
    </source>
</evidence>
<dbReference type="SUPFAM" id="SSF48371">
    <property type="entry name" value="ARM repeat"/>
    <property type="match status" value="1"/>
</dbReference>
<evidence type="ECO:0000256" key="2">
    <source>
        <dbReference type="ARBA" id="ARBA00004496"/>
    </source>
</evidence>
<evidence type="ECO:0000256" key="3">
    <source>
        <dbReference type="ARBA" id="ARBA00009466"/>
    </source>
</evidence>
<evidence type="ECO:0000313" key="10">
    <source>
        <dbReference type="Proteomes" id="UP001162164"/>
    </source>
</evidence>
<dbReference type="EMBL" id="JAPWTJ010000009">
    <property type="protein sequence ID" value="KAJ8985760.1"/>
    <property type="molecule type" value="Genomic_DNA"/>
</dbReference>
<comment type="caution">
    <text evidence="9">The sequence shown here is derived from an EMBL/GenBank/DDBJ whole genome shotgun (WGS) entry which is preliminary data.</text>
</comment>
<accession>A0ABQ9K898</accession>
<proteinExistence type="inferred from homology"/>
<keyword evidence="7" id="KW-0539">Nucleus</keyword>
<organism evidence="9 10">
    <name type="scientific">Molorchus minor</name>
    <dbReference type="NCBI Taxonomy" id="1323400"/>
    <lineage>
        <taxon>Eukaryota</taxon>
        <taxon>Metazoa</taxon>
        <taxon>Ecdysozoa</taxon>
        <taxon>Arthropoda</taxon>
        <taxon>Hexapoda</taxon>
        <taxon>Insecta</taxon>
        <taxon>Pterygota</taxon>
        <taxon>Neoptera</taxon>
        <taxon>Endopterygota</taxon>
        <taxon>Coleoptera</taxon>
        <taxon>Polyphaga</taxon>
        <taxon>Cucujiformia</taxon>
        <taxon>Chrysomeloidea</taxon>
        <taxon>Cerambycidae</taxon>
        <taxon>Lamiinae</taxon>
        <taxon>Monochamini</taxon>
        <taxon>Molorchus</taxon>
    </lineage>
</organism>
<keyword evidence="5" id="KW-0963">Cytoplasm</keyword>
<evidence type="ECO:0000256" key="5">
    <source>
        <dbReference type="ARBA" id="ARBA00022490"/>
    </source>
</evidence>
<comment type="subcellular location">
    <subcellularLocation>
        <location evidence="2">Cytoplasm</location>
    </subcellularLocation>
    <subcellularLocation>
        <location evidence="1">Nucleus</location>
    </subcellularLocation>
</comment>
<evidence type="ECO:0000256" key="1">
    <source>
        <dbReference type="ARBA" id="ARBA00004123"/>
    </source>
</evidence>
<keyword evidence="6" id="KW-0653">Protein transport</keyword>
<keyword evidence="10" id="KW-1185">Reference proteome</keyword>
<comment type="similarity">
    <text evidence="3">Belongs to the exportin family.</text>
</comment>
<dbReference type="PANTHER" id="PTHR12596">
    <property type="entry name" value="EXPORTIN 4,7-RELATED"/>
    <property type="match status" value="1"/>
</dbReference>
<dbReference type="InterPro" id="IPR011989">
    <property type="entry name" value="ARM-like"/>
</dbReference>
<evidence type="ECO:0000256" key="7">
    <source>
        <dbReference type="ARBA" id="ARBA00023242"/>
    </source>
</evidence>
<keyword evidence="4" id="KW-0813">Transport</keyword>
<evidence type="ECO:0000313" key="9">
    <source>
        <dbReference type="EMBL" id="KAJ8985760.1"/>
    </source>
</evidence>
<evidence type="ECO:0000256" key="8">
    <source>
        <dbReference type="ARBA" id="ARBA00040444"/>
    </source>
</evidence>
<evidence type="ECO:0000256" key="6">
    <source>
        <dbReference type="ARBA" id="ARBA00022927"/>
    </source>
</evidence>
<dbReference type="Proteomes" id="UP001162164">
    <property type="component" value="Unassembled WGS sequence"/>
</dbReference>
<dbReference type="InterPro" id="IPR016024">
    <property type="entry name" value="ARM-type_fold"/>
</dbReference>